<comment type="caution">
    <text evidence="2">The sequence shown here is derived from an EMBL/GenBank/DDBJ whole genome shotgun (WGS) entry which is preliminary data.</text>
</comment>
<name>A0ABP7G4L4_9ACTN</name>
<accession>A0ABP7G4L4</accession>
<sequence>MQMLRGGVLVIATLATALIAGLFYAFSVCVMPGLAAVDDRAFIDAMQQINIAVLNPWFLLPFCGAPLAILAAGALHLGPGRRRALVWIAAAFVCYVVAFMVTGTTNVPLNDALAAAGAPAELADPAAVRQRFEADWTMWNTVRAVAATAALGCLSWALVLSGRYAASQ</sequence>
<gene>
    <name evidence="2" type="ORF">GCM10022402_36350</name>
</gene>
<organism evidence="2 3">
    <name type="scientific">Salinactinospora qingdaonensis</name>
    <dbReference type="NCBI Taxonomy" id="702744"/>
    <lineage>
        <taxon>Bacteria</taxon>
        <taxon>Bacillati</taxon>
        <taxon>Actinomycetota</taxon>
        <taxon>Actinomycetes</taxon>
        <taxon>Streptosporangiales</taxon>
        <taxon>Nocardiopsidaceae</taxon>
        <taxon>Salinactinospora</taxon>
    </lineage>
</organism>
<keyword evidence="1" id="KW-1133">Transmembrane helix</keyword>
<keyword evidence="1" id="KW-0812">Transmembrane</keyword>
<dbReference type="EMBL" id="BAABDD010000019">
    <property type="protein sequence ID" value="GAA3754413.1"/>
    <property type="molecule type" value="Genomic_DNA"/>
</dbReference>
<dbReference type="Pfam" id="PF08592">
    <property type="entry name" value="Anthrone_oxy"/>
    <property type="match status" value="1"/>
</dbReference>
<dbReference type="InterPro" id="IPR013901">
    <property type="entry name" value="Anthrone_oxy"/>
</dbReference>
<proteinExistence type="predicted"/>
<feature type="transmembrane region" description="Helical" evidence="1">
    <location>
        <begin position="7"/>
        <end position="37"/>
    </location>
</feature>
<keyword evidence="1" id="KW-0472">Membrane</keyword>
<evidence type="ECO:0000256" key="1">
    <source>
        <dbReference type="SAM" id="Phobius"/>
    </source>
</evidence>
<feature type="transmembrane region" description="Helical" evidence="1">
    <location>
        <begin position="84"/>
        <end position="103"/>
    </location>
</feature>
<reference evidence="3" key="1">
    <citation type="journal article" date="2019" name="Int. J. Syst. Evol. Microbiol.">
        <title>The Global Catalogue of Microorganisms (GCM) 10K type strain sequencing project: providing services to taxonomists for standard genome sequencing and annotation.</title>
        <authorList>
            <consortium name="The Broad Institute Genomics Platform"/>
            <consortium name="The Broad Institute Genome Sequencing Center for Infectious Disease"/>
            <person name="Wu L."/>
            <person name="Ma J."/>
        </authorList>
    </citation>
    <scope>NUCLEOTIDE SEQUENCE [LARGE SCALE GENOMIC DNA]</scope>
    <source>
        <strain evidence="3">JCM 17137</strain>
    </source>
</reference>
<evidence type="ECO:0000313" key="2">
    <source>
        <dbReference type="EMBL" id="GAA3754413.1"/>
    </source>
</evidence>
<dbReference type="Proteomes" id="UP001500908">
    <property type="component" value="Unassembled WGS sequence"/>
</dbReference>
<feature type="transmembrane region" description="Helical" evidence="1">
    <location>
        <begin position="144"/>
        <end position="166"/>
    </location>
</feature>
<evidence type="ECO:0000313" key="3">
    <source>
        <dbReference type="Proteomes" id="UP001500908"/>
    </source>
</evidence>
<feature type="transmembrane region" description="Helical" evidence="1">
    <location>
        <begin position="57"/>
        <end position="77"/>
    </location>
</feature>
<keyword evidence="3" id="KW-1185">Reference proteome</keyword>
<protein>
    <submittedName>
        <fullName evidence="2">DUF1772 domain-containing protein</fullName>
    </submittedName>
</protein>